<comment type="caution">
    <text evidence="2">The sequence shown here is derived from an EMBL/GenBank/DDBJ whole genome shotgun (WGS) entry which is preliminary data.</text>
</comment>
<evidence type="ECO:0000256" key="1">
    <source>
        <dbReference type="SAM" id="MobiDB-lite"/>
    </source>
</evidence>
<name>A0A9X2CR74_9FLAO</name>
<dbReference type="EMBL" id="JAKHSK010000069">
    <property type="protein sequence ID" value="MCL6220937.1"/>
    <property type="molecule type" value="Genomic_DNA"/>
</dbReference>
<feature type="compositionally biased region" description="Polar residues" evidence="1">
    <location>
        <begin position="1"/>
        <end position="12"/>
    </location>
</feature>
<gene>
    <name evidence="2" type="ORF">L1967_21815</name>
</gene>
<evidence type="ECO:0000313" key="2">
    <source>
        <dbReference type="EMBL" id="MCL6220937.1"/>
    </source>
</evidence>
<evidence type="ECO:0000313" key="3">
    <source>
        <dbReference type="Proteomes" id="UP001139521"/>
    </source>
</evidence>
<dbReference type="AlphaFoldDB" id="A0A9X2CR74"/>
<accession>A0A9X2CR74</accession>
<proteinExistence type="predicted"/>
<reference evidence="2" key="1">
    <citation type="submission" date="2022-01" db="EMBL/GenBank/DDBJ databases">
        <title>Genome sequencing of Zunongwangia sp. M21534 genome.</title>
        <authorList>
            <person name="Chen Y."/>
            <person name="Dong C."/>
            <person name="Shao Z."/>
        </authorList>
    </citation>
    <scope>NUCLEOTIDE SEQUENCE</scope>
    <source>
        <strain evidence="2">MCCC M21534</strain>
    </source>
</reference>
<organism evidence="2 3">
    <name type="scientific">Zunongwangia pacifica</name>
    <dbReference type="NCBI Taxonomy" id="2911062"/>
    <lineage>
        <taxon>Bacteria</taxon>
        <taxon>Pseudomonadati</taxon>
        <taxon>Bacteroidota</taxon>
        <taxon>Flavobacteriia</taxon>
        <taxon>Flavobacteriales</taxon>
        <taxon>Flavobacteriaceae</taxon>
        <taxon>Zunongwangia</taxon>
    </lineage>
</organism>
<keyword evidence="3" id="KW-1185">Reference proteome</keyword>
<feature type="region of interest" description="Disordered" evidence="1">
    <location>
        <begin position="1"/>
        <end position="26"/>
    </location>
</feature>
<protein>
    <submittedName>
        <fullName evidence="2">Uncharacterized protein</fullName>
    </submittedName>
</protein>
<sequence>MNIPTNDGSYSLISEGAGVSDGTTTGSRAITTGHEIIGHGVAGAIMC</sequence>
<dbReference type="Proteomes" id="UP001139521">
    <property type="component" value="Unassembled WGS sequence"/>
</dbReference>